<name>A0A9D1Y1A2_9FIRM</name>
<dbReference type="GO" id="GO:0016036">
    <property type="term" value="P:cellular response to phosphate starvation"/>
    <property type="evidence" value="ECO:0007669"/>
    <property type="project" value="TreeGrafter"/>
</dbReference>
<organism evidence="12 13">
    <name type="scientific">Candidatus Gemmiger excrementipullorum</name>
    <dbReference type="NCBI Taxonomy" id="2838610"/>
    <lineage>
        <taxon>Bacteria</taxon>
        <taxon>Bacillati</taxon>
        <taxon>Bacillota</taxon>
        <taxon>Clostridia</taxon>
        <taxon>Eubacteriales</taxon>
        <taxon>Gemmiger</taxon>
    </lineage>
</organism>
<dbReference type="Pfam" id="PF02518">
    <property type="entry name" value="HATPase_c"/>
    <property type="match status" value="1"/>
</dbReference>
<dbReference type="InterPro" id="IPR050351">
    <property type="entry name" value="BphY/WalK/GraS-like"/>
</dbReference>
<dbReference type="EC" id="2.7.13.3" evidence="3"/>
<dbReference type="InterPro" id="IPR004358">
    <property type="entry name" value="Sig_transdc_His_kin-like_C"/>
</dbReference>
<dbReference type="SMART" id="SM00387">
    <property type="entry name" value="HATPase_c"/>
    <property type="match status" value="1"/>
</dbReference>
<keyword evidence="8" id="KW-0175">Coiled coil</keyword>
<evidence type="ECO:0000256" key="8">
    <source>
        <dbReference type="SAM" id="Coils"/>
    </source>
</evidence>
<feature type="transmembrane region" description="Helical" evidence="9">
    <location>
        <begin position="161"/>
        <end position="181"/>
    </location>
</feature>
<feature type="domain" description="HAMP" evidence="11">
    <location>
        <begin position="178"/>
        <end position="230"/>
    </location>
</feature>
<evidence type="ECO:0000259" key="10">
    <source>
        <dbReference type="PROSITE" id="PS50109"/>
    </source>
</evidence>
<dbReference type="InterPro" id="IPR005467">
    <property type="entry name" value="His_kinase_dom"/>
</dbReference>
<dbReference type="InterPro" id="IPR036097">
    <property type="entry name" value="HisK_dim/P_sf"/>
</dbReference>
<feature type="domain" description="Histidine kinase" evidence="10">
    <location>
        <begin position="259"/>
        <end position="468"/>
    </location>
</feature>
<dbReference type="CDD" id="cd06225">
    <property type="entry name" value="HAMP"/>
    <property type="match status" value="1"/>
</dbReference>
<dbReference type="Proteomes" id="UP000886751">
    <property type="component" value="Unassembled WGS sequence"/>
</dbReference>
<evidence type="ECO:0000256" key="9">
    <source>
        <dbReference type="SAM" id="Phobius"/>
    </source>
</evidence>
<dbReference type="PANTHER" id="PTHR45453:SF3">
    <property type="entry name" value="HISTIDINE KINASE"/>
    <property type="match status" value="1"/>
</dbReference>
<protein>
    <recommendedName>
        <fullName evidence="3">histidine kinase</fullName>
        <ecNumber evidence="3">2.7.13.3</ecNumber>
    </recommendedName>
</protein>
<evidence type="ECO:0000256" key="4">
    <source>
        <dbReference type="ARBA" id="ARBA00022553"/>
    </source>
</evidence>
<evidence type="ECO:0000313" key="13">
    <source>
        <dbReference type="Proteomes" id="UP000886751"/>
    </source>
</evidence>
<keyword evidence="9" id="KW-0812">Transmembrane</keyword>
<evidence type="ECO:0000256" key="5">
    <source>
        <dbReference type="ARBA" id="ARBA00022679"/>
    </source>
</evidence>
<keyword evidence="9" id="KW-1133">Transmembrane helix</keyword>
<evidence type="ECO:0000256" key="6">
    <source>
        <dbReference type="ARBA" id="ARBA00022777"/>
    </source>
</evidence>
<dbReference type="PROSITE" id="PS50109">
    <property type="entry name" value="HIS_KIN"/>
    <property type="match status" value="1"/>
</dbReference>
<dbReference type="SUPFAM" id="SSF55874">
    <property type="entry name" value="ATPase domain of HSP90 chaperone/DNA topoisomerase II/histidine kinase"/>
    <property type="match status" value="1"/>
</dbReference>
<dbReference type="PROSITE" id="PS50885">
    <property type="entry name" value="HAMP"/>
    <property type="match status" value="1"/>
</dbReference>
<feature type="transmembrane region" description="Helical" evidence="9">
    <location>
        <begin position="135"/>
        <end position="154"/>
    </location>
</feature>
<dbReference type="Gene3D" id="1.10.287.130">
    <property type="match status" value="1"/>
</dbReference>
<evidence type="ECO:0000256" key="3">
    <source>
        <dbReference type="ARBA" id="ARBA00012438"/>
    </source>
</evidence>
<comment type="catalytic activity">
    <reaction evidence="1">
        <text>ATP + protein L-histidine = ADP + protein N-phospho-L-histidine.</text>
        <dbReference type="EC" id="2.7.13.3"/>
    </reaction>
</comment>
<dbReference type="PRINTS" id="PR00344">
    <property type="entry name" value="BCTRLSENSOR"/>
</dbReference>
<dbReference type="GO" id="GO:0004721">
    <property type="term" value="F:phosphoprotein phosphatase activity"/>
    <property type="evidence" value="ECO:0007669"/>
    <property type="project" value="TreeGrafter"/>
</dbReference>
<dbReference type="GO" id="GO:0000155">
    <property type="term" value="F:phosphorelay sensor kinase activity"/>
    <property type="evidence" value="ECO:0007669"/>
    <property type="project" value="InterPro"/>
</dbReference>
<feature type="coiled-coil region" evidence="8">
    <location>
        <begin position="215"/>
        <end position="249"/>
    </location>
</feature>
<proteinExistence type="predicted"/>
<dbReference type="InterPro" id="IPR003594">
    <property type="entry name" value="HATPase_dom"/>
</dbReference>
<dbReference type="Gene3D" id="6.10.340.10">
    <property type="match status" value="1"/>
</dbReference>
<keyword evidence="5" id="KW-0808">Transferase</keyword>
<dbReference type="PANTHER" id="PTHR45453">
    <property type="entry name" value="PHOSPHATE REGULON SENSOR PROTEIN PHOR"/>
    <property type="match status" value="1"/>
</dbReference>
<evidence type="ECO:0000256" key="1">
    <source>
        <dbReference type="ARBA" id="ARBA00000085"/>
    </source>
</evidence>
<gene>
    <name evidence="12" type="ORF">H9846_07940</name>
</gene>
<dbReference type="CDD" id="cd00082">
    <property type="entry name" value="HisKA"/>
    <property type="match status" value="1"/>
</dbReference>
<evidence type="ECO:0000256" key="2">
    <source>
        <dbReference type="ARBA" id="ARBA00004370"/>
    </source>
</evidence>
<reference evidence="12" key="1">
    <citation type="journal article" date="2021" name="PeerJ">
        <title>Extensive microbial diversity within the chicken gut microbiome revealed by metagenomics and culture.</title>
        <authorList>
            <person name="Gilroy R."/>
            <person name="Ravi A."/>
            <person name="Getino M."/>
            <person name="Pursley I."/>
            <person name="Horton D.L."/>
            <person name="Alikhan N.F."/>
            <person name="Baker D."/>
            <person name="Gharbi K."/>
            <person name="Hall N."/>
            <person name="Watson M."/>
            <person name="Adriaenssens E.M."/>
            <person name="Foster-Nyarko E."/>
            <person name="Jarju S."/>
            <person name="Secka A."/>
            <person name="Antonio M."/>
            <person name="Oren A."/>
            <person name="Chaudhuri R.R."/>
            <person name="La Ragione R."/>
            <person name="Hildebrand F."/>
            <person name="Pallen M.J."/>
        </authorList>
    </citation>
    <scope>NUCLEOTIDE SEQUENCE</scope>
    <source>
        <strain evidence="12">ChiHecec2B26-7398</strain>
    </source>
</reference>
<dbReference type="SMART" id="SM00304">
    <property type="entry name" value="HAMP"/>
    <property type="match status" value="1"/>
</dbReference>
<feature type="transmembrane region" description="Helical" evidence="9">
    <location>
        <begin position="12"/>
        <end position="36"/>
    </location>
</feature>
<dbReference type="InterPro" id="IPR003661">
    <property type="entry name" value="HisK_dim/P_dom"/>
</dbReference>
<sequence>MKKKISQSIRAKTFLGLLALLVVCCAAIYGMVMIFLPRNYYIDLKGQITADFDALVESLKETGWEDGQDRLHAFAAKNHALVNVINRDGKNVFSVNYGDKGALDTEQHPNGDRVNIASTVPTEGFASGFYYKGETYYILATAALMTAVSPLAVLMRLIPLIAGMILLISALGAYLTARAYAKPLVEISGAAQRMATLDFSGQCKVARRDEIGTLAKSLNEMSAQLQQALDSLQAANAQLQQDIDRERAQEKQRVEFFTAVSHELKTPLAILKGQLEGMVWQVGEYKDRDTWLRRCLQTTDRMEALVREILAAARMGSGDFSPARADLDLSALLNAVCETFRAPAQDKGLTLRLYIAPGVQGRGDRRLLEKAFANVVGNAVAYSPPGAAVTVALQDGAFTVENTGVHIAADDLPHLFTPFYRVEKSRSRNSGGSGLGLYITKTILDRHGAACRIENTPDGVRFTAAWGE</sequence>
<keyword evidence="9" id="KW-0472">Membrane</keyword>
<keyword evidence="7" id="KW-0902">Two-component regulatory system</keyword>
<evidence type="ECO:0000259" key="11">
    <source>
        <dbReference type="PROSITE" id="PS50885"/>
    </source>
</evidence>
<dbReference type="GO" id="GO:0005886">
    <property type="term" value="C:plasma membrane"/>
    <property type="evidence" value="ECO:0007669"/>
    <property type="project" value="TreeGrafter"/>
</dbReference>
<dbReference type="InterPro" id="IPR036890">
    <property type="entry name" value="HATPase_C_sf"/>
</dbReference>
<dbReference type="Pfam" id="PF00512">
    <property type="entry name" value="HisKA"/>
    <property type="match status" value="1"/>
</dbReference>
<comment type="subcellular location">
    <subcellularLocation>
        <location evidence="2">Membrane</location>
    </subcellularLocation>
</comment>
<dbReference type="Pfam" id="PF00672">
    <property type="entry name" value="HAMP"/>
    <property type="match status" value="1"/>
</dbReference>
<dbReference type="SMART" id="SM00388">
    <property type="entry name" value="HisKA"/>
    <property type="match status" value="1"/>
</dbReference>
<comment type="caution">
    <text evidence="12">The sequence shown here is derived from an EMBL/GenBank/DDBJ whole genome shotgun (WGS) entry which is preliminary data.</text>
</comment>
<dbReference type="Gene3D" id="3.30.565.10">
    <property type="entry name" value="Histidine kinase-like ATPase, C-terminal domain"/>
    <property type="match status" value="1"/>
</dbReference>
<evidence type="ECO:0000256" key="7">
    <source>
        <dbReference type="ARBA" id="ARBA00023012"/>
    </source>
</evidence>
<dbReference type="SUPFAM" id="SSF158472">
    <property type="entry name" value="HAMP domain-like"/>
    <property type="match status" value="1"/>
</dbReference>
<evidence type="ECO:0000313" key="12">
    <source>
        <dbReference type="EMBL" id="HIX95373.1"/>
    </source>
</evidence>
<keyword evidence="4" id="KW-0597">Phosphoprotein</keyword>
<reference evidence="12" key="2">
    <citation type="submission" date="2021-04" db="EMBL/GenBank/DDBJ databases">
        <authorList>
            <person name="Gilroy R."/>
        </authorList>
    </citation>
    <scope>NUCLEOTIDE SEQUENCE</scope>
    <source>
        <strain evidence="12">ChiHecec2B26-7398</strain>
    </source>
</reference>
<dbReference type="SUPFAM" id="SSF47384">
    <property type="entry name" value="Homodimeric domain of signal transducing histidine kinase"/>
    <property type="match status" value="1"/>
</dbReference>
<dbReference type="InterPro" id="IPR003660">
    <property type="entry name" value="HAMP_dom"/>
</dbReference>
<keyword evidence="6 12" id="KW-0418">Kinase</keyword>
<dbReference type="EMBL" id="DXEI01000118">
    <property type="protein sequence ID" value="HIX95373.1"/>
    <property type="molecule type" value="Genomic_DNA"/>
</dbReference>
<dbReference type="AlphaFoldDB" id="A0A9D1Y1A2"/>
<accession>A0A9D1Y1A2</accession>